<dbReference type="GO" id="GO:0015450">
    <property type="term" value="F:protein-transporting ATPase activity"/>
    <property type="evidence" value="ECO:0007669"/>
    <property type="project" value="UniProtKB-UniRule"/>
</dbReference>
<protein>
    <recommendedName>
        <fullName evidence="10">Protein-export membrane protein SecG</fullName>
    </recommendedName>
</protein>
<evidence type="ECO:0000256" key="10">
    <source>
        <dbReference type="RuleBase" id="RU365087"/>
    </source>
</evidence>
<evidence type="ECO:0000256" key="8">
    <source>
        <dbReference type="ARBA" id="ARBA00023010"/>
    </source>
</evidence>
<dbReference type="GO" id="GO:0043952">
    <property type="term" value="P:protein transport by the Sec complex"/>
    <property type="evidence" value="ECO:0007669"/>
    <property type="project" value="TreeGrafter"/>
</dbReference>
<evidence type="ECO:0000256" key="7">
    <source>
        <dbReference type="ARBA" id="ARBA00022989"/>
    </source>
</evidence>
<evidence type="ECO:0000256" key="1">
    <source>
        <dbReference type="ARBA" id="ARBA00004651"/>
    </source>
</evidence>
<comment type="subcellular location">
    <subcellularLocation>
        <location evidence="1 10">Cell membrane</location>
        <topology evidence="1 10">Multi-pass membrane protein</topology>
    </subcellularLocation>
</comment>
<keyword evidence="8 10" id="KW-0811">Translocation</keyword>
<evidence type="ECO:0000256" key="5">
    <source>
        <dbReference type="ARBA" id="ARBA00022692"/>
    </source>
</evidence>
<evidence type="ECO:0000313" key="11">
    <source>
        <dbReference type="EMBL" id="MBC5649596.1"/>
    </source>
</evidence>
<feature type="transmembrane region" description="Helical" evidence="10">
    <location>
        <begin position="6"/>
        <end position="25"/>
    </location>
</feature>
<dbReference type="GO" id="GO:0005886">
    <property type="term" value="C:plasma membrane"/>
    <property type="evidence" value="ECO:0007669"/>
    <property type="project" value="UniProtKB-SubCell"/>
</dbReference>
<dbReference type="GO" id="GO:0009306">
    <property type="term" value="P:protein secretion"/>
    <property type="evidence" value="ECO:0007669"/>
    <property type="project" value="UniProtKB-UniRule"/>
</dbReference>
<evidence type="ECO:0000256" key="3">
    <source>
        <dbReference type="ARBA" id="ARBA00022448"/>
    </source>
</evidence>
<keyword evidence="6 10" id="KW-0653">Protein transport</keyword>
<proteinExistence type="inferred from homology"/>
<name>A0A8I0DPM8_9FIRM</name>
<comment type="similarity">
    <text evidence="2 10">Belongs to the SecG family.</text>
</comment>
<dbReference type="PANTHER" id="PTHR34182">
    <property type="entry name" value="PROTEIN-EXPORT MEMBRANE PROTEIN SECG"/>
    <property type="match status" value="1"/>
</dbReference>
<keyword evidence="12" id="KW-1185">Reference proteome</keyword>
<organism evidence="11 12">
    <name type="scientific">Blautia segnis</name>
    <dbReference type="NCBI Taxonomy" id="2763030"/>
    <lineage>
        <taxon>Bacteria</taxon>
        <taxon>Bacillati</taxon>
        <taxon>Bacillota</taxon>
        <taxon>Clostridia</taxon>
        <taxon>Lachnospirales</taxon>
        <taxon>Lachnospiraceae</taxon>
        <taxon>Blautia</taxon>
    </lineage>
</organism>
<dbReference type="Pfam" id="PF03840">
    <property type="entry name" value="SecG"/>
    <property type="match status" value="1"/>
</dbReference>
<dbReference type="AlphaFoldDB" id="A0A8I0DPM8"/>
<keyword evidence="5 10" id="KW-0812">Transmembrane</keyword>
<dbReference type="PRINTS" id="PR01651">
    <property type="entry name" value="SECGEXPORT"/>
</dbReference>
<dbReference type="GO" id="GO:0065002">
    <property type="term" value="P:intracellular protein transmembrane transport"/>
    <property type="evidence" value="ECO:0007669"/>
    <property type="project" value="TreeGrafter"/>
</dbReference>
<dbReference type="NCBIfam" id="TIGR00810">
    <property type="entry name" value="secG"/>
    <property type="match status" value="1"/>
</dbReference>
<dbReference type="EMBL" id="JACOOT010000002">
    <property type="protein sequence ID" value="MBC5649596.1"/>
    <property type="molecule type" value="Genomic_DNA"/>
</dbReference>
<evidence type="ECO:0000313" key="12">
    <source>
        <dbReference type="Proteomes" id="UP000652847"/>
    </source>
</evidence>
<accession>A0A8I0DPM8</accession>
<evidence type="ECO:0000256" key="9">
    <source>
        <dbReference type="ARBA" id="ARBA00023136"/>
    </source>
</evidence>
<evidence type="ECO:0000256" key="2">
    <source>
        <dbReference type="ARBA" id="ARBA00008445"/>
    </source>
</evidence>
<comment type="function">
    <text evidence="10">Involved in protein export. Participates in an early event of protein translocation.</text>
</comment>
<keyword evidence="9 10" id="KW-0472">Membrane</keyword>
<keyword evidence="4 10" id="KW-1003">Cell membrane</keyword>
<dbReference type="RefSeq" id="WP_117853505.1">
    <property type="nucleotide sequence ID" value="NZ_JACOOT010000002.1"/>
</dbReference>
<evidence type="ECO:0000256" key="4">
    <source>
        <dbReference type="ARBA" id="ARBA00022475"/>
    </source>
</evidence>
<gene>
    <name evidence="11" type="primary">secG</name>
    <name evidence="11" type="ORF">H8S54_00270</name>
</gene>
<evidence type="ECO:0000256" key="6">
    <source>
        <dbReference type="ARBA" id="ARBA00022927"/>
    </source>
</evidence>
<keyword evidence="7 10" id="KW-1133">Transmembrane helix</keyword>
<comment type="caution">
    <text evidence="11">The sequence shown here is derived from an EMBL/GenBank/DDBJ whole genome shotgun (WGS) entry which is preliminary data.</text>
</comment>
<dbReference type="InterPro" id="IPR004692">
    <property type="entry name" value="SecG"/>
</dbReference>
<dbReference type="Proteomes" id="UP000652847">
    <property type="component" value="Unassembled WGS sequence"/>
</dbReference>
<keyword evidence="3 10" id="KW-0813">Transport</keyword>
<reference evidence="11 12" key="1">
    <citation type="submission" date="2020-08" db="EMBL/GenBank/DDBJ databases">
        <title>Genome public.</title>
        <authorList>
            <person name="Liu C."/>
            <person name="Sun Q."/>
        </authorList>
    </citation>
    <scope>NUCLEOTIDE SEQUENCE [LARGE SCALE GENOMIC DNA]</scope>
    <source>
        <strain evidence="11 12">BX17</strain>
    </source>
</reference>
<sequence length="78" mass="8345">MQILRTILTILFVIDCIALTVVVLMQEGKSQGLGAIAGAADTYWGKNKGRSMEGGLVKATTIMGVLFFVLAVVLNLNF</sequence>
<dbReference type="PANTHER" id="PTHR34182:SF1">
    <property type="entry name" value="PROTEIN-EXPORT MEMBRANE PROTEIN SECG"/>
    <property type="match status" value="1"/>
</dbReference>
<feature type="transmembrane region" description="Helical" evidence="10">
    <location>
        <begin position="56"/>
        <end position="76"/>
    </location>
</feature>